<keyword evidence="2" id="KW-0238">DNA-binding</keyword>
<dbReference type="InParanoid" id="E4XU29"/>
<dbReference type="SUPFAM" id="SSF46785">
    <property type="entry name" value="Winged helix' DNA-binding domain"/>
    <property type="match status" value="1"/>
</dbReference>
<evidence type="ECO:0000256" key="3">
    <source>
        <dbReference type="ARBA" id="ARBA00023163"/>
    </source>
</evidence>
<dbReference type="Proteomes" id="UP000001307">
    <property type="component" value="Unassembled WGS sequence"/>
</dbReference>
<proteinExistence type="predicted"/>
<keyword evidence="6" id="KW-1185">Reference proteome</keyword>
<dbReference type="GO" id="GO:0003677">
    <property type="term" value="F:DNA binding"/>
    <property type="evidence" value="ECO:0007669"/>
    <property type="project" value="UniProtKB-KW"/>
</dbReference>
<reference evidence="5" key="1">
    <citation type="journal article" date="2010" name="Science">
        <title>Plasticity of animal genome architecture unmasked by rapid evolution of a pelagic tunicate.</title>
        <authorList>
            <person name="Denoeud F."/>
            <person name="Henriet S."/>
            <person name="Mungpakdee S."/>
            <person name="Aury J.M."/>
            <person name="Da Silva C."/>
            <person name="Brinkmann H."/>
            <person name="Mikhaleva J."/>
            <person name="Olsen L.C."/>
            <person name="Jubin C."/>
            <person name="Canestro C."/>
            <person name="Bouquet J.M."/>
            <person name="Danks G."/>
            <person name="Poulain J."/>
            <person name="Campsteijn C."/>
            <person name="Adamski M."/>
            <person name="Cross I."/>
            <person name="Yadetie F."/>
            <person name="Muffato M."/>
            <person name="Louis A."/>
            <person name="Butcher S."/>
            <person name="Tsagkogeorga G."/>
            <person name="Konrad A."/>
            <person name="Singh S."/>
            <person name="Jensen M.F."/>
            <person name="Cong E.H."/>
            <person name="Eikeseth-Otteraa H."/>
            <person name="Noel B."/>
            <person name="Anthouard V."/>
            <person name="Porcel B.M."/>
            <person name="Kachouri-Lafond R."/>
            <person name="Nishino A."/>
            <person name="Ugolini M."/>
            <person name="Chourrout P."/>
            <person name="Nishida H."/>
            <person name="Aasland R."/>
            <person name="Huzurbazar S."/>
            <person name="Westhof E."/>
            <person name="Delsuc F."/>
            <person name="Lehrach H."/>
            <person name="Reinhardt R."/>
            <person name="Weissenbach J."/>
            <person name="Roy S.W."/>
            <person name="Artiguenave F."/>
            <person name="Postlethwait J.H."/>
            <person name="Manak J.R."/>
            <person name="Thompson E.M."/>
            <person name="Jaillon O."/>
            <person name="Du Pasquier L."/>
            <person name="Boudinot P."/>
            <person name="Liberles D.A."/>
            <person name="Volff J.N."/>
            <person name="Philippe H."/>
            <person name="Lenhard B."/>
            <person name="Roest Crollius H."/>
            <person name="Wincker P."/>
            <person name="Chourrout D."/>
        </authorList>
    </citation>
    <scope>NUCLEOTIDE SEQUENCE [LARGE SCALE GENOMIC DNA]</scope>
</reference>
<dbReference type="PANTHER" id="PTHR43537">
    <property type="entry name" value="TRANSCRIPTIONAL REGULATOR, GNTR FAMILY"/>
    <property type="match status" value="1"/>
</dbReference>
<dbReference type="Gene3D" id="1.20.120.530">
    <property type="entry name" value="GntR ligand-binding domain-like"/>
    <property type="match status" value="1"/>
</dbReference>
<dbReference type="Pfam" id="PF07729">
    <property type="entry name" value="FCD"/>
    <property type="match status" value="1"/>
</dbReference>
<protein>
    <recommendedName>
        <fullName evidence="4">HTH gntR-type domain-containing protein</fullName>
    </recommendedName>
</protein>
<evidence type="ECO:0000256" key="1">
    <source>
        <dbReference type="ARBA" id="ARBA00023015"/>
    </source>
</evidence>
<dbReference type="GO" id="GO:0003700">
    <property type="term" value="F:DNA-binding transcription factor activity"/>
    <property type="evidence" value="ECO:0007669"/>
    <property type="project" value="InterPro"/>
</dbReference>
<keyword evidence="1" id="KW-0805">Transcription regulation</keyword>
<dbReference type="InterPro" id="IPR036390">
    <property type="entry name" value="WH_DNA-bd_sf"/>
</dbReference>
<dbReference type="AlphaFoldDB" id="E4XU29"/>
<dbReference type="PROSITE" id="PS50949">
    <property type="entry name" value="HTH_GNTR"/>
    <property type="match status" value="1"/>
</dbReference>
<dbReference type="PRINTS" id="PR00035">
    <property type="entry name" value="HTHGNTR"/>
</dbReference>
<dbReference type="SMART" id="SM00345">
    <property type="entry name" value="HTH_GNTR"/>
    <property type="match status" value="1"/>
</dbReference>
<dbReference type="InterPro" id="IPR008920">
    <property type="entry name" value="TF_FadR/GntR_C"/>
</dbReference>
<dbReference type="SMART" id="SM00895">
    <property type="entry name" value="FCD"/>
    <property type="match status" value="1"/>
</dbReference>
<evidence type="ECO:0000313" key="5">
    <source>
        <dbReference type="EMBL" id="CBY13226.1"/>
    </source>
</evidence>
<dbReference type="Gene3D" id="1.10.10.10">
    <property type="entry name" value="Winged helix-like DNA-binding domain superfamily/Winged helix DNA-binding domain"/>
    <property type="match status" value="1"/>
</dbReference>
<dbReference type="PANTHER" id="PTHR43537:SF49">
    <property type="entry name" value="TRANSCRIPTIONAL REGULATORY PROTEIN"/>
    <property type="match status" value="1"/>
</dbReference>
<evidence type="ECO:0000256" key="2">
    <source>
        <dbReference type="ARBA" id="ARBA00023125"/>
    </source>
</evidence>
<dbReference type="InterPro" id="IPR011711">
    <property type="entry name" value="GntR_C"/>
</dbReference>
<dbReference type="InterPro" id="IPR036388">
    <property type="entry name" value="WH-like_DNA-bd_sf"/>
</dbReference>
<name>E4XU29_OIKDI</name>
<evidence type="ECO:0000259" key="4">
    <source>
        <dbReference type="PROSITE" id="PS50949"/>
    </source>
</evidence>
<sequence>MAKRSADEIRENLEQRIVEGEFKDGERLDEVSLAKRFGVSRTPLREALRMLAGSGLVELIPRRGAFVRHPGLVELLEMFEVMAELEALCGRHAARRIAPGSLAELSIAANACGEAMVKQDPDAYYQLNEEFHQIIYQAAGNKFLATEAGRLQKRLRPFRRMQLRARGRMEQSMKEHTVILKAMESGDGDLVAATLREHVAIQGEKFHSLLQQYGEAQPRA</sequence>
<gene>
    <name evidence="5" type="ORF">GSOID_T00004003001</name>
</gene>
<keyword evidence="3" id="KW-0804">Transcription</keyword>
<dbReference type="Pfam" id="PF00392">
    <property type="entry name" value="GntR"/>
    <property type="match status" value="1"/>
</dbReference>
<dbReference type="EMBL" id="FN653170">
    <property type="protein sequence ID" value="CBY13226.1"/>
    <property type="molecule type" value="Genomic_DNA"/>
</dbReference>
<dbReference type="InterPro" id="IPR000524">
    <property type="entry name" value="Tscrpt_reg_HTH_GntR"/>
</dbReference>
<accession>E4XU29</accession>
<dbReference type="OrthoDB" id="10070370at2759"/>
<dbReference type="CDD" id="cd07377">
    <property type="entry name" value="WHTH_GntR"/>
    <property type="match status" value="1"/>
</dbReference>
<organism evidence="5">
    <name type="scientific">Oikopleura dioica</name>
    <name type="common">Tunicate</name>
    <dbReference type="NCBI Taxonomy" id="34765"/>
    <lineage>
        <taxon>Eukaryota</taxon>
        <taxon>Metazoa</taxon>
        <taxon>Chordata</taxon>
        <taxon>Tunicata</taxon>
        <taxon>Appendicularia</taxon>
        <taxon>Copelata</taxon>
        <taxon>Oikopleuridae</taxon>
        <taxon>Oikopleura</taxon>
    </lineage>
</organism>
<feature type="domain" description="HTH gntR-type" evidence="4">
    <location>
        <begin position="3"/>
        <end position="70"/>
    </location>
</feature>
<dbReference type="SUPFAM" id="SSF48008">
    <property type="entry name" value="GntR ligand-binding domain-like"/>
    <property type="match status" value="1"/>
</dbReference>
<evidence type="ECO:0000313" key="6">
    <source>
        <dbReference type="Proteomes" id="UP000001307"/>
    </source>
</evidence>